<dbReference type="OrthoDB" id="1923282at2759"/>
<evidence type="ECO:0000313" key="2">
    <source>
        <dbReference type="EMBL" id="PWA75933.1"/>
    </source>
</evidence>
<dbReference type="InterPro" id="IPR044678">
    <property type="entry name" value="COR27/28"/>
</dbReference>
<accession>A0A2U1NQZ9</accession>
<evidence type="ECO:0000313" key="3">
    <source>
        <dbReference type="Proteomes" id="UP000245207"/>
    </source>
</evidence>
<feature type="compositionally biased region" description="Acidic residues" evidence="1">
    <location>
        <begin position="1"/>
        <end position="13"/>
    </location>
</feature>
<dbReference type="STRING" id="35608.A0A2U1NQZ9"/>
<proteinExistence type="predicted"/>
<protein>
    <submittedName>
        <fullName evidence="2">Uncharacterized protein</fullName>
    </submittedName>
</protein>
<dbReference type="PANTHER" id="PTHR33676:SF3">
    <property type="entry name" value="COLD-REGULATED PROTEIN 27"/>
    <property type="match status" value="1"/>
</dbReference>
<gene>
    <name evidence="2" type="ORF">CTI12_AA237830</name>
</gene>
<dbReference type="AlphaFoldDB" id="A0A2U1NQZ9"/>
<dbReference type="Proteomes" id="UP000245207">
    <property type="component" value="Unassembled WGS sequence"/>
</dbReference>
<dbReference type="GO" id="GO:0042752">
    <property type="term" value="P:regulation of circadian rhythm"/>
    <property type="evidence" value="ECO:0007669"/>
    <property type="project" value="InterPro"/>
</dbReference>
<name>A0A2U1NQZ9_ARTAN</name>
<comment type="caution">
    <text evidence="2">The sequence shown here is derived from an EMBL/GenBank/DDBJ whole genome shotgun (WGS) entry which is preliminary data.</text>
</comment>
<reference evidence="2 3" key="1">
    <citation type="journal article" date="2018" name="Mol. Plant">
        <title>The genome of Artemisia annua provides insight into the evolution of Asteraceae family and artemisinin biosynthesis.</title>
        <authorList>
            <person name="Shen Q."/>
            <person name="Zhang L."/>
            <person name="Liao Z."/>
            <person name="Wang S."/>
            <person name="Yan T."/>
            <person name="Shi P."/>
            <person name="Liu M."/>
            <person name="Fu X."/>
            <person name="Pan Q."/>
            <person name="Wang Y."/>
            <person name="Lv Z."/>
            <person name="Lu X."/>
            <person name="Zhang F."/>
            <person name="Jiang W."/>
            <person name="Ma Y."/>
            <person name="Chen M."/>
            <person name="Hao X."/>
            <person name="Li L."/>
            <person name="Tang Y."/>
            <person name="Lv G."/>
            <person name="Zhou Y."/>
            <person name="Sun X."/>
            <person name="Brodelius P.E."/>
            <person name="Rose J.K.C."/>
            <person name="Tang K."/>
        </authorList>
    </citation>
    <scope>NUCLEOTIDE SEQUENCE [LARGE SCALE GENOMIC DNA]</scope>
    <source>
        <strain evidence="3">cv. Huhao1</strain>
        <tissue evidence="2">Leaf</tissue>
    </source>
</reference>
<evidence type="ECO:0000256" key="1">
    <source>
        <dbReference type="SAM" id="MobiDB-lite"/>
    </source>
</evidence>
<dbReference type="EMBL" id="PKPP01002333">
    <property type="protein sequence ID" value="PWA75933.1"/>
    <property type="molecule type" value="Genomic_DNA"/>
</dbReference>
<dbReference type="PANTHER" id="PTHR33676">
    <property type="entry name" value="COLD REGULATED PROTEIN 27"/>
    <property type="match status" value="1"/>
</dbReference>
<organism evidence="2 3">
    <name type="scientific">Artemisia annua</name>
    <name type="common">Sweet wormwood</name>
    <dbReference type="NCBI Taxonomy" id="35608"/>
    <lineage>
        <taxon>Eukaryota</taxon>
        <taxon>Viridiplantae</taxon>
        <taxon>Streptophyta</taxon>
        <taxon>Embryophyta</taxon>
        <taxon>Tracheophyta</taxon>
        <taxon>Spermatophyta</taxon>
        <taxon>Magnoliopsida</taxon>
        <taxon>eudicotyledons</taxon>
        <taxon>Gunneridae</taxon>
        <taxon>Pentapetalae</taxon>
        <taxon>asterids</taxon>
        <taxon>campanulids</taxon>
        <taxon>Asterales</taxon>
        <taxon>Asteraceae</taxon>
        <taxon>Asteroideae</taxon>
        <taxon>Anthemideae</taxon>
        <taxon>Artemisiinae</taxon>
        <taxon>Artemisia</taxon>
    </lineage>
</organism>
<keyword evidence="3" id="KW-1185">Reference proteome</keyword>
<feature type="region of interest" description="Disordered" evidence="1">
    <location>
        <begin position="1"/>
        <end position="24"/>
    </location>
</feature>
<sequence>MNGDEFVEQEESSTLDSQKIESSEWTNEKHNSYLKSIEASFIDQLYNSLSTRSCQTQNTSSSDAISAWKNHTNDCTPSGQFKVLQGGHWSKKSFNRENLQGKDADRPHLSRGNRWIQHFTTGSSCPQKRSSSSVTLPQYPVPESQLLEQTGCSDAEVTDQNFVEDTSRRRKRTRTSIVVNSSNDQVVPFCTSDATDIRDGYGSPKNIPQVTRLSGVMVMNIGTSAVGNMGSSAFIHSPQRTNSVRINNFDQELHFFKLCYTCIKTVVTSLSNEENVVTLFQGSTEVADYHFQHLKKVKA</sequence>
<dbReference type="GO" id="GO:0009409">
    <property type="term" value="P:response to cold"/>
    <property type="evidence" value="ECO:0007669"/>
    <property type="project" value="InterPro"/>
</dbReference>